<evidence type="ECO:0000256" key="1">
    <source>
        <dbReference type="ARBA" id="ARBA00004377"/>
    </source>
</evidence>
<gene>
    <name evidence="13" type="primary">gspG</name>
    <name evidence="13" type="ORF">CSW64_13875</name>
</gene>
<dbReference type="KEGG" id="cmb:CSW64_13875"/>
<evidence type="ECO:0000256" key="11">
    <source>
        <dbReference type="SAM" id="Phobius"/>
    </source>
</evidence>
<dbReference type="InterPro" id="IPR010054">
    <property type="entry name" value="Type2_sec_GspG"/>
</dbReference>
<dbReference type="PANTHER" id="PTHR30093">
    <property type="entry name" value="GENERAL SECRETION PATHWAY PROTEIN G"/>
    <property type="match status" value="1"/>
</dbReference>
<dbReference type="OrthoDB" id="9795612at2"/>
<evidence type="ECO:0000256" key="9">
    <source>
        <dbReference type="ARBA" id="ARBA00023136"/>
    </source>
</evidence>
<dbReference type="GO" id="GO:0005886">
    <property type="term" value="C:plasma membrane"/>
    <property type="evidence" value="ECO:0007669"/>
    <property type="project" value="UniProtKB-SubCell"/>
</dbReference>
<comment type="subcellular location">
    <subcellularLocation>
        <location evidence="1">Cell inner membrane</location>
        <topology evidence="1">Single-pass membrane protein</topology>
    </subcellularLocation>
</comment>
<dbReference type="Proteomes" id="UP000228945">
    <property type="component" value="Chromosome"/>
</dbReference>
<evidence type="ECO:0000313" key="13">
    <source>
        <dbReference type="EMBL" id="ATQ43423.1"/>
    </source>
</evidence>
<dbReference type="InterPro" id="IPR012902">
    <property type="entry name" value="N_methyl_site"/>
</dbReference>
<evidence type="ECO:0000256" key="4">
    <source>
        <dbReference type="ARBA" id="ARBA00022475"/>
    </source>
</evidence>
<evidence type="ECO:0000256" key="7">
    <source>
        <dbReference type="ARBA" id="ARBA00022692"/>
    </source>
</evidence>
<evidence type="ECO:0000256" key="2">
    <source>
        <dbReference type="ARBA" id="ARBA00009984"/>
    </source>
</evidence>
<reference evidence="13 14" key="1">
    <citation type="submission" date="2017-10" db="EMBL/GenBank/DDBJ databases">
        <title>Genome sequence of Caulobacter mirabilis FWC38.</title>
        <authorList>
            <person name="Fiebig A."/>
            <person name="Crosson S."/>
        </authorList>
    </citation>
    <scope>NUCLEOTIDE SEQUENCE [LARGE SCALE GENOMIC DNA]</scope>
    <source>
        <strain evidence="13 14">FWC 38</strain>
    </source>
</reference>
<protein>
    <recommendedName>
        <fullName evidence="3">Type II secretion system core protein G</fullName>
    </recommendedName>
</protein>
<evidence type="ECO:0000313" key="14">
    <source>
        <dbReference type="Proteomes" id="UP000228945"/>
    </source>
</evidence>
<dbReference type="Pfam" id="PF08334">
    <property type="entry name" value="T2SSG"/>
    <property type="match status" value="1"/>
</dbReference>
<keyword evidence="5" id="KW-0488">Methylation</keyword>
<keyword evidence="8 11" id="KW-1133">Transmembrane helix</keyword>
<evidence type="ECO:0000256" key="3">
    <source>
        <dbReference type="ARBA" id="ARBA00020042"/>
    </source>
</evidence>
<keyword evidence="4" id="KW-1003">Cell membrane</keyword>
<dbReference type="Pfam" id="PF07963">
    <property type="entry name" value="N_methyl"/>
    <property type="match status" value="1"/>
</dbReference>
<dbReference type="PANTHER" id="PTHR30093:SF45">
    <property type="entry name" value="TYPE II SECRETION SYSTEM CORE PROTEIN G"/>
    <property type="match status" value="1"/>
</dbReference>
<comment type="similarity">
    <text evidence="2">Belongs to the GSP G family.</text>
</comment>
<evidence type="ECO:0000256" key="5">
    <source>
        <dbReference type="ARBA" id="ARBA00022481"/>
    </source>
</evidence>
<feature type="transmembrane region" description="Helical" evidence="11">
    <location>
        <begin position="20"/>
        <end position="42"/>
    </location>
</feature>
<dbReference type="PRINTS" id="PR00813">
    <property type="entry name" value="BCTERIALGSPG"/>
</dbReference>
<keyword evidence="14" id="KW-1185">Reference proteome</keyword>
<evidence type="ECO:0000256" key="6">
    <source>
        <dbReference type="ARBA" id="ARBA00022519"/>
    </source>
</evidence>
<dbReference type="NCBIfam" id="TIGR01710">
    <property type="entry name" value="typeII_sec_gspG"/>
    <property type="match status" value="1"/>
</dbReference>
<feature type="domain" description="Type II secretion system protein GspG C-terminal" evidence="12">
    <location>
        <begin position="41"/>
        <end position="145"/>
    </location>
</feature>
<dbReference type="AlphaFoldDB" id="A0A2D2AZJ7"/>
<organism evidence="13 14">
    <name type="scientific">Caulobacter mirabilis</name>
    <dbReference type="NCBI Taxonomy" id="69666"/>
    <lineage>
        <taxon>Bacteria</taxon>
        <taxon>Pseudomonadati</taxon>
        <taxon>Pseudomonadota</taxon>
        <taxon>Alphaproteobacteria</taxon>
        <taxon>Caulobacterales</taxon>
        <taxon>Caulobacteraceae</taxon>
        <taxon>Caulobacter</taxon>
    </lineage>
</organism>
<name>A0A2D2AZJ7_9CAUL</name>
<evidence type="ECO:0000256" key="10">
    <source>
        <dbReference type="SAM" id="MobiDB-lite"/>
    </source>
</evidence>
<evidence type="ECO:0000259" key="12">
    <source>
        <dbReference type="Pfam" id="PF08334"/>
    </source>
</evidence>
<keyword evidence="7 11" id="KW-0812">Transmembrane</keyword>
<evidence type="ECO:0000256" key="8">
    <source>
        <dbReference type="ARBA" id="ARBA00022989"/>
    </source>
</evidence>
<dbReference type="EMBL" id="CP024201">
    <property type="protein sequence ID" value="ATQ43423.1"/>
    <property type="molecule type" value="Genomic_DNA"/>
</dbReference>
<dbReference type="InterPro" id="IPR013545">
    <property type="entry name" value="T2SS_protein-GspG_C"/>
</dbReference>
<sequence>MFGPFHGRRPTVNREDGYTLTEMLVVIGIIGLIAAVLTPTLIGQLGRARAKSAQLQVEMIASQVEMFRSDTSRYPTAQEGLQALVAEPADAEGWTGPYMRDARSLKDPWGRPLEYAPTADGLSFAVRSLGSDGKKGGSGAARDLSAPAG</sequence>
<dbReference type="NCBIfam" id="TIGR02532">
    <property type="entry name" value="IV_pilin_GFxxxE"/>
    <property type="match status" value="1"/>
</dbReference>
<dbReference type="Gene3D" id="3.30.700.10">
    <property type="entry name" value="Glycoprotein, Type 4 Pilin"/>
    <property type="match status" value="1"/>
</dbReference>
<dbReference type="SUPFAM" id="SSF54523">
    <property type="entry name" value="Pili subunits"/>
    <property type="match status" value="1"/>
</dbReference>
<dbReference type="InterPro" id="IPR000983">
    <property type="entry name" value="Bac_GSPG_pilin"/>
</dbReference>
<keyword evidence="9 11" id="KW-0472">Membrane</keyword>
<feature type="region of interest" description="Disordered" evidence="10">
    <location>
        <begin position="130"/>
        <end position="149"/>
    </location>
</feature>
<keyword evidence="6" id="KW-0997">Cell inner membrane</keyword>
<dbReference type="GO" id="GO:0015628">
    <property type="term" value="P:protein secretion by the type II secretion system"/>
    <property type="evidence" value="ECO:0007669"/>
    <property type="project" value="InterPro"/>
</dbReference>
<dbReference type="InterPro" id="IPR045584">
    <property type="entry name" value="Pilin-like"/>
</dbReference>
<dbReference type="GO" id="GO:0015627">
    <property type="term" value="C:type II protein secretion system complex"/>
    <property type="evidence" value="ECO:0007669"/>
    <property type="project" value="InterPro"/>
</dbReference>
<accession>A0A2D2AZJ7</accession>
<proteinExistence type="inferred from homology"/>